<sequence>MVSQRRFPHLLGSRWTAKHPSWGWRHFQVVNRRHQGQWIFAELVACCDPTVRFWVNAQQLKDRSLWRPGWQPLAEISSFGDLS</sequence>
<dbReference type="Proteomes" id="UP001065613">
    <property type="component" value="Chromosome"/>
</dbReference>
<dbReference type="KEGG" id="wna:KA717_04560"/>
<gene>
    <name evidence="1" type="ORF">KA717_04560</name>
</gene>
<reference evidence="1" key="1">
    <citation type="submission" date="2021-04" db="EMBL/GenBank/DDBJ databases">
        <title>Genome sequence of Woronichinia naegeliana from Washington state freshwater lake bloom.</title>
        <authorList>
            <person name="Dreher T.W."/>
        </authorList>
    </citation>
    <scope>NUCLEOTIDE SEQUENCE</scope>
    <source>
        <strain evidence="1">WA131</strain>
    </source>
</reference>
<dbReference type="AlphaFoldDB" id="A0A977L4V6"/>
<dbReference type="Pfam" id="PF09493">
    <property type="entry name" value="DUF2389"/>
    <property type="match status" value="1"/>
</dbReference>
<dbReference type="NCBIfam" id="TIGR02450">
    <property type="entry name" value="TIGR02450 family Trp-rich protein"/>
    <property type="match status" value="1"/>
</dbReference>
<evidence type="ECO:0000313" key="1">
    <source>
        <dbReference type="EMBL" id="UXE64550.1"/>
    </source>
</evidence>
<dbReference type="InterPro" id="IPR012663">
    <property type="entry name" value="CHP02450_Tryp"/>
</dbReference>
<name>A0A977L4V6_9CYAN</name>
<protein>
    <submittedName>
        <fullName evidence="1">TIGR02450 family Trp-rich protein</fullName>
    </submittedName>
</protein>
<organism evidence="1">
    <name type="scientific">Woronichinia naegeliana WA131</name>
    <dbReference type="NCBI Taxonomy" id="2824559"/>
    <lineage>
        <taxon>Bacteria</taxon>
        <taxon>Bacillati</taxon>
        <taxon>Cyanobacteriota</taxon>
        <taxon>Cyanophyceae</taxon>
        <taxon>Synechococcales</taxon>
        <taxon>Coelosphaeriaceae</taxon>
        <taxon>Woronichinia</taxon>
    </lineage>
</organism>
<dbReference type="EMBL" id="CP073041">
    <property type="protein sequence ID" value="UXE64550.1"/>
    <property type="molecule type" value="Genomic_DNA"/>
</dbReference>
<proteinExistence type="predicted"/>
<accession>A0A977L4V6</accession>